<dbReference type="InterPro" id="IPR029063">
    <property type="entry name" value="SAM-dependent_MTases_sf"/>
</dbReference>
<dbReference type="InterPro" id="IPR004033">
    <property type="entry name" value="UbiE/COQ5_MeTrFase"/>
</dbReference>
<evidence type="ECO:0000256" key="3">
    <source>
        <dbReference type="ARBA" id="ARBA00022691"/>
    </source>
</evidence>
<feature type="compositionally biased region" description="Basic residues" evidence="4">
    <location>
        <begin position="7"/>
        <end position="16"/>
    </location>
</feature>
<dbReference type="PROSITE" id="PS51608">
    <property type="entry name" value="SAM_MT_UBIE"/>
    <property type="match status" value="1"/>
</dbReference>
<feature type="region of interest" description="Disordered" evidence="4">
    <location>
        <begin position="1"/>
        <end position="82"/>
    </location>
</feature>
<dbReference type="PROSITE" id="PS01183">
    <property type="entry name" value="UBIE_1"/>
    <property type="match status" value="1"/>
</dbReference>
<dbReference type="EMBL" id="WBMO01000001">
    <property type="protein sequence ID" value="MDV2474600.1"/>
    <property type="molecule type" value="Genomic_DNA"/>
</dbReference>
<dbReference type="GO" id="GO:0008168">
    <property type="term" value="F:methyltransferase activity"/>
    <property type="evidence" value="ECO:0007669"/>
    <property type="project" value="UniProtKB-KW"/>
</dbReference>
<dbReference type="GO" id="GO:0032259">
    <property type="term" value="P:methylation"/>
    <property type="evidence" value="ECO:0007669"/>
    <property type="project" value="UniProtKB-KW"/>
</dbReference>
<keyword evidence="2" id="KW-0808">Transferase</keyword>
<keyword evidence="6" id="KW-1185">Reference proteome</keyword>
<dbReference type="Gene3D" id="3.40.50.150">
    <property type="entry name" value="Vaccinia Virus protein VP39"/>
    <property type="match status" value="1"/>
</dbReference>
<gene>
    <name evidence="5" type="ORF">F8M49_02690</name>
</gene>
<evidence type="ECO:0000256" key="2">
    <source>
        <dbReference type="ARBA" id="ARBA00022679"/>
    </source>
</evidence>
<evidence type="ECO:0000256" key="4">
    <source>
        <dbReference type="SAM" id="MobiDB-lite"/>
    </source>
</evidence>
<dbReference type="CDD" id="cd02440">
    <property type="entry name" value="AdoMet_MTases"/>
    <property type="match status" value="1"/>
</dbReference>
<evidence type="ECO:0000313" key="5">
    <source>
        <dbReference type="EMBL" id="MDV2474600.1"/>
    </source>
</evidence>
<dbReference type="PANTHER" id="PTHR43591:SF24">
    <property type="entry name" value="2-METHOXY-6-POLYPRENYL-1,4-BENZOQUINOL METHYLASE, MITOCHONDRIAL"/>
    <property type="match status" value="1"/>
</dbReference>
<dbReference type="PANTHER" id="PTHR43591">
    <property type="entry name" value="METHYLTRANSFERASE"/>
    <property type="match status" value="1"/>
</dbReference>
<dbReference type="InterPro" id="IPR023576">
    <property type="entry name" value="UbiE/COQ5_MeTrFase_CS"/>
</dbReference>
<proteinExistence type="predicted"/>
<keyword evidence="1 5" id="KW-0489">Methyltransferase</keyword>
<name>A0ABU3WKV0_9NOCA</name>
<keyword evidence="3" id="KW-0949">S-adenosyl-L-methionine</keyword>
<evidence type="ECO:0000256" key="1">
    <source>
        <dbReference type="ARBA" id="ARBA00022603"/>
    </source>
</evidence>
<comment type="caution">
    <text evidence="5">The sequence shown here is derived from an EMBL/GenBank/DDBJ whole genome shotgun (WGS) entry which is preliminary data.</text>
</comment>
<dbReference type="SUPFAM" id="SSF53335">
    <property type="entry name" value="S-adenosyl-L-methionine-dependent methyltransferases"/>
    <property type="match status" value="1"/>
</dbReference>
<dbReference type="Proteomes" id="UP001275440">
    <property type="component" value="Unassembled WGS sequence"/>
</dbReference>
<organism evidence="5 6">
    <name type="scientific">Rhodococcus zopfii</name>
    <dbReference type="NCBI Taxonomy" id="43772"/>
    <lineage>
        <taxon>Bacteria</taxon>
        <taxon>Bacillati</taxon>
        <taxon>Actinomycetota</taxon>
        <taxon>Actinomycetes</taxon>
        <taxon>Mycobacteriales</taxon>
        <taxon>Nocardiaceae</taxon>
        <taxon>Rhodococcus</taxon>
    </lineage>
</organism>
<reference evidence="5 6" key="1">
    <citation type="submission" date="2019-10" db="EMBL/GenBank/DDBJ databases">
        <title>Draft Genome Assembly of Rhodococcus zopfii DSM44189.</title>
        <authorList>
            <person name="Sutton J.M."/>
            <person name="Akob D.M."/>
            <person name="Bushman T.J."/>
        </authorList>
    </citation>
    <scope>NUCLEOTIDE SEQUENCE [LARGE SCALE GENOMIC DNA]</scope>
    <source>
        <strain evidence="5 6">DSM 44189</strain>
    </source>
</reference>
<sequence length="262" mass="28270">MAQRPDHRLRHRHRDRRGALGRFPAIRDQLRHTRRGHPQPGTRCAVSDGPDGGAAHRRRIRPQRPGPRPGHGPGRARRDRACRVRDRRHLADHDADTAVSAAAVVAGNVSAVATTHGSRASLDKDPREVASMFDGVAERYDLTNTVLSFGQDRGWRRATRAALDLKPGERVLDLAAGTGVSTVELGRSGAWVVATDFSTGMLKAGSFRQVPMVAGDAMKLPFADAVFDAATISFGLRNVSDFDAGLREIARVTRPGGTACGV</sequence>
<protein>
    <submittedName>
        <fullName evidence="5">Methyltransferase domain-containing protein</fullName>
    </submittedName>
</protein>
<evidence type="ECO:0000313" key="6">
    <source>
        <dbReference type="Proteomes" id="UP001275440"/>
    </source>
</evidence>
<dbReference type="Pfam" id="PF01209">
    <property type="entry name" value="Ubie_methyltran"/>
    <property type="match status" value="1"/>
</dbReference>
<accession>A0ABU3WKV0</accession>